<evidence type="ECO:0000313" key="3">
    <source>
        <dbReference type="Proteomes" id="UP001633002"/>
    </source>
</evidence>
<dbReference type="Proteomes" id="UP001633002">
    <property type="component" value="Unassembled WGS sequence"/>
</dbReference>
<name>A0ABD3GGL1_9MARC</name>
<proteinExistence type="predicted"/>
<protein>
    <recommendedName>
        <fullName evidence="4">Guanylate cyclase domain-containing protein</fullName>
    </recommendedName>
</protein>
<comment type="caution">
    <text evidence="2">The sequence shown here is derived from an EMBL/GenBank/DDBJ whole genome shotgun (WGS) entry which is preliminary data.</text>
</comment>
<dbReference type="AlphaFoldDB" id="A0ABD3GGL1"/>
<evidence type="ECO:0000313" key="2">
    <source>
        <dbReference type="EMBL" id="KAL3677021.1"/>
    </source>
</evidence>
<dbReference type="EMBL" id="JBJQOH010000008">
    <property type="protein sequence ID" value="KAL3677021.1"/>
    <property type="molecule type" value="Genomic_DNA"/>
</dbReference>
<keyword evidence="3" id="KW-1185">Reference proteome</keyword>
<accession>A0ABD3GGL1</accession>
<sequence length="72" mass="8096">MSGCERNYDFGDLINCASGLNRLASLEFGKEGLQFVKQETIWSKLHPRPSGQCEPDLASFSNLETDSELWMP</sequence>
<organism evidence="2 3">
    <name type="scientific">Riccia sorocarpa</name>
    <dbReference type="NCBI Taxonomy" id="122646"/>
    <lineage>
        <taxon>Eukaryota</taxon>
        <taxon>Viridiplantae</taxon>
        <taxon>Streptophyta</taxon>
        <taxon>Embryophyta</taxon>
        <taxon>Marchantiophyta</taxon>
        <taxon>Marchantiopsida</taxon>
        <taxon>Marchantiidae</taxon>
        <taxon>Marchantiales</taxon>
        <taxon>Ricciaceae</taxon>
        <taxon>Riccia</taxon>
    </lineage>
</organism>
<evidence type="ECO:0000256" key="1">
    <source>
        <dbReference type="SAM" id="MobiDB-lite"/>
    </source>
</evidence>
<reference evidence="2 3" key="1">
    <citation type="submission" date="2024-09" db="EMBL/GenBank/DDBJ databases">
        <title>Chromosome-scale assembly of Riccia sorocarpa.</title>
        <authorList>
            <person name="Paukszto L."/>
        </authorList>
    </citation>
    <scope>NUCLEOTIDE SEQUENCE [LARGE SCALE GENOMIC DNA]</scope>
    <source>
        <strain evidence="2">LP-2024</strain>
        <tissue evidence="2">Aerial parts of the thallus</tissue>
    </source>
</reference>
<gene>
    <name evidence="2" type="ORF">R1sor_026969</name>
</gene>
<evidence type="ECO:0008006" key="4">
    <source>
        <dbReference type="Google" id="ProtNLM"/>
    </source>
</evidence>
<feature type="region of interest" description="Disordered" evidence="1">
    <location>
        <begin position="47"/>
        <end position="72"/>
    </location>
</feature>